<dbReference type="OrthoDB" id="157327at2"/>
<dbReference type="InterPro" id="IPR016181">
    <property type="entry name" value="Acyl_CoA_acyltransferase"/>
</dbReference>
<dbReference type="RefSeq" id="WP_012120864.1">
    <property type="nucleotide sequence ID" value="NC_009767.1"/>
</dbReference>
<gene>
    <name evidence="1" type="ordered locus">Rcas_2357</name>
</gene>
<protein>
    <submittedName>
        <fullName evidence="1">Uncharacterized protein</fullName>
    </submittedName>
</protein>
<proteinExistence type="predicted"/>
<dbReference type="AlphaFoldDB" id="A7NLP4"/>
<accession>A7NLP4</accession>
<keyword evidence="2" id="KW-1185">Reference proteome</keyword>
<dbReference type="EMBL" id="CP000804">
    <property type="protein sequence ID" value="ABU58440.1"/>
    <property type="molecule type" value="Genomic_DNA"/>
</dbReference>
<dbReference type="KEGG" id="rca:Rcas_2357"/>
<dbReference type="Proteomes" id="UP000000263">
    <property type="component" value="Chromosome"/>
</dbReference>
<dbReference type="HOGENOM" id="CLU_626832_0_0_0"/>
<organism evidence="1 2">
    <name type="scientific">Roseiflexus castenholzii (strain DSM 13941 / HLO8)</name>
    <dbReference type="NCBI Taxonomy" id="383372"/>
    <lineage>
        <taxon>Bacteria</taxon>
        <taxon>Bacillati</taxon>
        <taxon>Chloroflexota</taxon>
        <taxon>Chloroflexia</taxon>
        <taxon>Chloroflexales</taxon>
        <taxon>Roseiflexineae</taxon>
        <taxon>Roseiflexaceae</taxon>
        <taxon>Roseiflexus</taxon>
    </lineage>
</organism>
<evidence type="ECO:0000313" key="1">
    <source>
        <dbReference type="EMBL" id="ABU58440.1"/>
    </source>
</evidence>
<evidence type="ECO:0000313" key="2">
    <source>
        <dbReference type="Proteomes" id="UP000000263"/>
    </source>
</evidence>
<dbReference type="eggNOG" id="COG4552">
    <property type="taxonomic scope" value="Bacteria"/>
</dbReference>
<reference evidence="1 2" key="1">
    <citation type="submission" date="2007-08" db="EMBL/GenBank/DDBJ databases">
        <title>Complete sequence of Roseiflexus castenholzii DSM 13941.</title>
        <authorList>
            <consortium name="US DOE Joint Genome Institute"/>
            <person name="Copeland A."/>
            <person name="Lucas S."/>
            <person name="Lapidus A."/>
            <person name="Barry K."/>
            <person name="Glavina del Rio T."/>
            <person name="Dalin E."/>
            <person name="Tice H."/>
            <person name="Pitluck S."/>
            <person name="Thompson L.S."/>
            <person name="Brettin T."/>
            <person name="Bruce D."/>
            <person name="Detter J.C."/>
            <person name="Han C."/>
            <person name="Tapia R."/>
            <person name="Schmutz J."/>
            <person name="Larimer F."/>
            <person name="Land M."/>
            <person name="Hauser L."/>
            <person name="Kyrpides N."/>
            <person name="Mikhailova N."/>
            <person name="Bryant D.A."/>
            <person name="Hanada S."/>
            <person name="Tsukatani Y."/>
            <person name="Richardson P."/>
        </authorList>
    </citation>
    <scope>NUCLEOTIDE SEQUENCE [LARGE SCALE GENOMIC DNA]</scope>
    <source>
        <strain evidence="2">DSM 13941 / HLO8</strain>
    </source>
</reference>
<dbReference type="Pfam" id="PF13527">
    <property type="entry name" value="Acetyltransf_9"/>
    <property type="match status" value="1"/>
</dbReference>
<name>A7NLP4_ROSCS</name>
<dbReference type="Gene3D" id="3.40.630.30">
    <property type="match status" value="2"/>
</dbReference>
<dbReference type="SUPFAM" id="SSF55729">
    <property type="entry name" value="Acyl-CoA N-acyltransferases (Nat)"/>
    <property type="match status" value="1"/>
</dbReference>
<sequence length="452" mass="50733">MATTIKDLGNGLIARWSTAADQERIATLFGHVFRRTADDPPNERMIAYVHHQMSGQHPLIGPNDVALVEDTRSGMVVAATAVMRQRWEYAGIPFTLSRAEPVAAHEEYRNRGLVRATFDLMHARSAEQGDLAQCITGIPYFYRQFGYEFAVDLGGSRAVMLAAIPEAKEGQAEPFMVRDATLDDLPQIRMLYERERSRLAGGLPILVSASFDHDHWRWTLTGQTAEAGEGWNTHMIIRPDGQTIGYVLTGRVRWSPEKVRILGMMVEPGAPLTAVMPPVLRALRAMAPSIPVIPPKPGEPRQLVFVLGASHPVYDALGRDLIARSEPPYGWYVRVPNVPLFLRHIRAVLERRLAGSFLAGYTGELKIDFFKGGLRMVFEEGRIAFIEPWQAPIYGDETSACFPPLVFLQLLFGRRSLEELRAWHDDVWADDEPAMLLNSLFPKQQSWVLPLD</sequence>